<dbReference type="EMBL" id="LXQA010032755">
    <property type="protein sequence ID" value="MCH96602.1"/>
    <property type="molecule type" value="Genomic_DNA"/>
</dbReference>
<organism evidence="1 2">
    <name type="scientific">Trifolium medium</name>
    <dbReference type="NCBI Taxonomy" id="97028"/>
    <lineage>
        <taxon>Eukaryota</taxon>
        <taxon>Viridiplantae</taxon>
        <taxon>Streptophyta</taxon>
        <taxon>Embryophyta</taxon>
        <taxon>Tracheophyta</taxon>
        <taxon>Spermatophyta</taxon>
        <taxon>Magnoliopsida</taxon>
        <taxon>eudicotyledons</taxon>
        <taxon>Gunneridae</taxon>
        <taxon>Pentapetalae</taxon>
        <taxon>rosids</taxon>
        <taxon>fabids</taxon>
        <taxon>Fabales</taxon>
        <taxon>Fabaceae</taxon>
        <taxon>Papilionoideae</taxon>
        <taxon>50 kb inversion clade</taxon>
        <taxon>NPAAA clade</taxon>
        <taxon>Hologalegina</taxon>
        <taxon>IRL clade</taxon>
        <taxon>Trifolieae</taxon>
        <taxon>Trifolium</taxon>
    </lineage>
</organism>
<evidence type="ECO:0000313" key="2">
    <source>
        <dbReference type="Proteomes" id="UP000265520"/>
    </source>
</evidence>
<accession>A0A392NAA3</accession>
<keyword evidence="2" id="KW-1185">Reference proteome</keyword>
<dbReference type="PANTHER" id="PTHR45023">
    <property type="match status" value="1"/>
</dbReference>
<dbReference type="GO" id="GO:0016740">
    <property type="term" value="F:transferase activity"/>
    <property type="evidence" value="ECO:0007669"/>
    <property type="project" value="UniProtKB-KW"/>
</dbReference>
<dbReference type="AlphaFoldDB" id="A0A392NAA3"/>
<sequence>MVCVEDLLLVQSWLNVSKDPIQGNGQKSTTFWKRITSNYNKYREASYHLRTVVKEKARFQKLSKIVQVFVGCYKSVTNPPKSRHSEADIVDVQGL</sequence>
<evidence type="ECO:0000313" key="1">
    <source>
        <dbReference type="EMBL" id="MCH96602.1"/>
    </source>
</evidence>
<dbReference type="PANTHER" id="PTHR45023:SF4">
    <property type="entry name" value="GLYCINE-RICH PROTEIN-RELATED"/>
    <property type="match status" value="1"/>
</dbReference>
<proteinExistence type="predicted"/>
<reference evidence="1 2" key="1">
    <citation type="journal article" date="2018" name="Front. Plant Sci.">
        <title>Red Clover (Trifolium pratense) and Zigzag Clover (T. medium) - A Picture of Genomic Similarities and Differences.</title>
        <authorList>
            <person name="Dluhosova J."/>
            <person name="Istvanek J."/>
            <person name="Nedelnik J."/>
            <person name="Repkova J."/>
        </authorList>
    </citation>
    <scope>NUCLEOTIDE SEQUENCE [LARGE SCALE GENOMIC DNA]</scope>
    <source>
        <strain evidence="2">cv. 10/8</strain>
        <tissue evidence="1">Leaf</tissue>
    </source>
</reference>
<dbReference type="Proteomes" id="UP000265520">
    <property type="component" value="Unassembled WGS sequence"/>
</dbReference>
<comment type="caution">
    <text evidence="1">The sequence shown here is derived from an EMBL/GenBank/DDBJ whole genome shotgun (WGS) entry which is preliminary data.</text>
</comment>
<gene>
    <name evidence="1" type="ORF">A2U01_0017589</name>
</gene>
<name>A0A392NAA3_9FABA</name>
<keyword evidence="1" id="KW-0808">Transferase</keyword>
<protein>
    <submittedName>
        <fullName evidence="1">Glutathione S-transferase T3-like</fullName>
    </submittedName>
</protein>